<organism evidence="2 3">
    <name type="scientific">Pseudomonas fluorescens</name>
    <dbReference type="NCBI Taxonomy" id="294"/>
    <lineage>
        <taxon>Bacteria</taxon>
        <taxon>Pseudomonadati</taxon>
        <taxon>Pseudomonadota</taxon>
        <taxon>Gammaproteobacteria</taxon>
        <taxon>Pseudomonadales</taxon>
        <taxon>Pseudomonadaceae</taxon>
        <taxon>Pseudomonas</taxon>
    </lineage>
</organism>
<reference evidence="2 3" key="1">
    <citation type="submission" date="2019-09" db="EMBL/GenBank/DDBJ databases">
        <authorList>
            <person name="Chandra G."/>
            <person name="Truman W A."/>
        </authorList>
    </citation>
    <scope>NUCLEOTIDE SEQUENCE [LARGE SCALE GENOMIC DNA]</scope>
    <source>
        <strain evidence="2">PS854</strain>
    </source>
</reference>
<dbReference type="InterPro" id="IPR036412">
    <property type="entry name" value="HAD-like_sf"/>
</dbReference>
<protein>
    <recommendedName>
        <fullName evidence="4">Haloacid dehalogenase-like hydrolase</fullName>
    </recommendedName>
</protein>
<evidence type="ECO:0000256" key="1">
    <source>
        <dbReference type="SAM" id="SignalP"/>
    </source>
</evidence>
<dbReference type="PROSITE" id="PS51257">
    <property type="entry name" value="PROKAR_LIPOPROTEIN"/>
    <property type="match status" value="1"/>
</dbReference>
<dbReference type="AlphaFoldDB" id="A0A5E7HUR8"/>
<feature type="chain" id="PRO_5022892771" description="Haloacid dehalogenase-like hydrolase" evidence="1">
    <location>
        <begin position="25"/>
        <end position="555"/>
    </location>
</feature>
<dbReference type="CDD" id="cd01427">
    <property type="entry name" value="HAD_like"/>
    <property type="match status" value="1"/>
</dbReference>
<name>A0A5E7HUR8_PSEFL</name>
<evidence type="ECO:0008006" key="4">
    <source>
        <dbReference type="Google" id="ProtNLM"/>
    </source>
</evidence>
<dbReference type="InterPro" id="IPR050582">
    <property type="entry name" value="HAD-like_SerB"/>
</dbReference>
<dbReference type="SUPFAM" id="SSF56784">
    <property type="entry name" value="HAD-like"/>
    <property type="match status" value="1"/>
</dbReference>
<dbReference type="EMBL" id="CABVIF010000002">
    <property type="protein sequence ID" value="VVO67046.1"/>
    <property type="molecule type" value="Genomic_DNA"/>
</dbReference>
<dbReference type="Proteomes" id="UP000327111">
    <property type="component" value="Unassembled WGS sequence"/>
</dbReference>
<dbReference type="Pfam" id="PF12710">
    <property type="entry name" value="HAD"/>
    <property type="match status" value="1"/>
</dbReference>
<dbReference type="Gene3D" id="3.40.50.1000">
    <property type="entry name" value="HAD superfamily/HAD-like"/>
    <property type="match status" value="1"/>
</dbReference>
<dbReference type="RefSeq" id="WP_150732586.1">
    <property type="nucleotide sequence ID" value="NZ_CABVIF010000002.1"/>
</dbReference>
<dbReference type="InterPro" id="IPR023214">
    <property type="entry name" value="HAD_sf"/>
</dbReference>
<proteinExistence type="predicted"/>
<sequence length="555" mass="60925" precursor="true">MKTIRVQTILAALLACVMAFTAFGAQSSDPLPSWNDGKAKQSIVTFVEKVTQPGSPDFVPVPERIATFDNDGTLWSEQPLPVQLYFALDRVKVLSAQHPEWKTKEPFASLLKGDLKTALAGGDHALLEIIMATHTGMTTMEFEQIVKDWIATAKNPKTGKRFTEMTYQPMLELLAYLRENGFKTFIVSGGGIEFMRPWTEQVYGIPPEQIIGSSVKTKFELRDGKPVLVRLSELNFNDDKSDKPVGINQHIGRRPIAAFGNSRGDKEMLEYTQGGSGARFELLVLHDDATREFAYGPARGLPDVKLGAFPPALDEQAKTSGWTVVSMKNDWKTVFPAAQSKVTAIDILLEPDSTMLKYSDANNARLLAVFPKGFALDAEHRPHITLIQRFVRTEDLDKVYAAAEKVLLSANVSAMKLEAFKYYYAPAGALGVAGICAKPTPEIIKLQKDIIAAVEPFTVETGPIEAFTAAHDDPGSDAALIQYVSTFVPKMSGENFNPHVSTGVAPRDYLDKMNAEPFQSFVFSPAGAAVYQLGPFGTAAKKLKAWDLKPQTAER</sequence>
<evidence type="ECO:0000313" key="2">
    <source>
        <dbReference type="EMBL" id="VVO67046.1"/>
    </source>
</evidence>
<evidence type="ECO:0000313" key="3">
    <source>
        <dbReference type="Proteomes" id="UP000327111"/>
    </source>
</evidence>
<keyword evidence="1" id="KW-0732">Signal</keyword>
<gene>
    <name evidence="2" type="ORF">PS854_01092</name>
</gene>
<dbReference type="PANTHER" id="PTHR43344">
    <property type="entry name" value="PHOSPHOSERINE PHOSPHATASE"/>
    <property type="match status" value="1"/>
</dbReference>
<feature type="signal peptide" evidence="1">
    <location>
        <begin position="1"/>
        <end position="24"/>
    </location>
</feature>
<accession>A0A5E7HUR8</accession>